<dbReference type="Proteomes" id="UP000286317">
    <property type="component" value="Unassembled WGS sequence"/>
</dbReference>
<gene>
    <name evidence="1" type="ORF">BU112_01075</name>
</gene>
<proteinExistence type="predicted"/>
<dbReference type="OrthoDB" id="9785372at2"/>
<dbReference type="RefSeq" id="WP_119586187.1">
    <property type="nucleotide sequence ID" value="NZ_JAWVBH010000001.1"/>
</dbReference>
<sequence length="60" mass="6627">MKVGRALITALKNIDTRVIVVDDAGSLYVDEAQNTKLIDTSEFPEIFIPTAKGQVETYKV</sequence>
<organism evidence="1 2">
    <name type="scientific">Staphylococcus shinii</name>
    <dbReference type="NCBI Taxonomy" id="2912228"/>
    <lineage>
        <taxon>Bacteria</taxon>
        <taxon>Bacillati</taxon>
        <taxon>Bacillota</taxon>
        <taxon>Bacilli</taxon>
        <taxon>Bacillales</taxon>
        <taxon>Staphylococcaceae</taxon>
        <taxon>Staphylococcus</taxon>
    </lineage>
</organism>
<protein>
    <submittedName>
        <fullName evidence="1">Uncharacterized protein</fullName>
    </submittedName>
</protein>
<evidence type="ECO:0000313" key="1">
    <source>
        <dbReference type="EMBL" id="RIN02936.1"/>
    </source>
</evidence>
<keyword evidence="2" id="KW-1185">Reference proteome</keyword>
<dbReference type="AlphaFoldDB" id="A0A418IIW7"/>
<name>A0A418IIW7_9STAP</name>
<accession>A0A418IIW7</accession>
<comment type="caution">
    <text evidence="1">The sequence shown here is derived from an EMBL/GenBank/DDBJ whole genome shotgun (WGS) entry which is preliminary data.</text>
</comment>
<evidence type="ECO:0000313" key="2">
    <source>
        <dbReference type="Proteomes" id="UP000286317"/>
    </source>
</evidence>
<dbReference type="EMBL" id="QXUF01000004">
    <property type="protein sequence ID" value="RIN02936.1"/>
    <property type="molecule type" value="Genomic_DNA"/>
</dbReference>
<reference evidence="1 2" key="1">
    <citation type="journal article" date="2016" name="Front. Microbiol.">
        <title>Comprehensive Phylogenetic Analysis of Bovine Non-aureus Staphylococci Species Based on Whole-Genome Sequencing.</title>
        <authorList>
            <person name="Naushad S."/>
            <person name="Barkema H.W."/>
            <person name="Luby C."/>
            <person name="Condas L.A."/>
            <person name="Nobrega D.B."/>
            <person name="Carson D.A."/>
            <person name="De Buck J."/>
        </authorList>
    </citation>
    <scope>NUCLEOTIDE SEQUENCE [LARGE SCALE GENOMIC DNA]</scope>
    <source>
        <strain evidence="1 2">SNUC 4554</strain>
    </source>
</reference>